<gene>
    <name evidence="2" type="ORF">WOLCODRAFT_19886</name>
</gene>
<organism evidence="2 3">
    <name type="scientific">Wolfiporia cocos (strain MD-104)</name>
    <name type="common">Brown rot fungus</name>
    <dbReference type="NCBI Taxonomy" id="742152"/>
    <lineage>
        <taxon>Eukaryota</taxon>
        <taxon>Fungi</taxon>
        <taxon>Dikarya</taxon>
        <taxon>Basidiomycota</taxon>
        <taxon>Agaricomycotina</taxon>
        <taxon>Agaricomycetes</taxon>
        <taxon>Polyporales</taxon>
        <taxon>Phaeolaceae</taxon>
        <taxon>Wolfiporia</taxon>
    </lineage>
</organism>
<evidence type="ECO:0000313" key="3">
    <source>
        <dbReference type="Proteomes" id="UP000218811"/>
    </source>
</evidence>
<evidence type="ECO:0000256" key="1">
    <source>
        <dbReference type="SAM" id="Phobius"/>
    </source>
</evidence>
<name>A0A2H3JEZ0_WOLCO</name>
<protein>
    <submittedName>
        <fullName evidence="2">Uncharacterized protein</fullName>
    </submittedName>
</protein>
<keyword evidence="1" id="KW-1133">Transmembrane helix</keyword>
<dbReference type="EMBL" id="KB467843">
    <property type="protein sequence ID" value="PCH35284.1"/>
    <property type="molecule type" value="Genomic_DNA"/>
</dbReference>
<reference evidence="2 3" key="1">
    <citation type="journal article" date="2012" name="Science">
        <title>The Paleozoic origin of enzymatic lignin decomposition reconstructed from 31 fungal genomes.</title>
        <authorList>
            <person name="Floudas D."/>
            <person name="Binder M."/>
            <person name="Riley R."/>
            <person name="Barry K."/>
            <person name="Blanchette R.A."/>
            <person name="Henrissat B."/>
            <person name="Martinez A.T."/>
            <person name="Otillar R."/>
            <person name="Spatafora J.W."/>
            <person name="Yadav J.S."/>
            <person name="Aerts A."/>
            <person name="Benoit I."/>
            <person name="Boyd A."/>
            <person name="Carlson A."/>
            <person name="Copeland A."/>
            <person name="Coutinho P.M."/>
            <person name="de Vries R.P."/>
            <person name="Ferreira P."/>
            <person name="Findley K."/>
            <person name="Foster B."/>
            <person name="Gaskell J."/>
            <person name="Glotzer D."/>
            <person name="Gorecki P."/>
            <person name="Heitman J."/>
            <person name="Hesse C."/>
            <person name="Hori C."/>
            <person name="Igarashi K."/>
            <person name="Jurgens J.A."/>
            <person name="Kallen N."/>
            <person name="Kersten P."/>
            <person name="Kohler A."/>
            <person name="Kuees U."/>
            <person name="Kumar T.K.A."/>
            <person name="Kuo A."/>
            <person name="LaButti K."/>
            <person name="Larrondo L.F."/>
            <person name="Lindquist E."/>
            <person name="Ling A."/>
            <person name="Lombard V."/>
            <person name="Lucas S."/>
            <person name="Lundell T."/>
            <person name="Martin R."/>
            <person name="McLaughlin D.J."/>
            <person name="Morgenstern I."/>
            <person name="Morin E."/>
            <person name="Murat C."/>
            <person name="Nagy L.G."/>
            <person name="Nolan M."/>
            <person name="Ohm R.A."/>
            <person name="Patyshakuliyeva A."/>
            <person name="Rokas A."/>
            <person name="Ruiz-Duenas F.J."/>
            <person name="Sabat G."/>
            <person name="Salamov A."/>
            <person name="Samejima M."/>
            <person name="Schmutz J."/>
            <person name="Slot J.C."/>
            <person name="St John F."/>
            <person name="Stenlid J."/>
            <person name="Sun H."/>
            <person name="Sun S."/>
            <person name="Syed K."/>
            <person name="Tsang A."/>
            <person name="Wiebenga A."/>
            <person name="Young D."/>
            <person name="Pisabarro A."/>
            <person name="Eastwood D.C."/>
            <person name="Martin F."/>
            <person name="Cullen D."/>
            <person name="Grigoriev I.V."/>
            <person name="Hibbett D.S."/>
        </authorList>
    </citation>
    <scope>NUCLEOTIDE SEQUENCE [LARGE SCALE GENOMIC DNA]</scope>
    <source>
        <strain evidence="2 3">MD-104</strain>
    </source>
</reference>
<proteinExistence type="predicted"/>
<evidence type="ECO:0000313" key="2">
    <source>
        <dbReference type="EMBL" id="PCH35284.1"/>
    </source>
</evidence>
<accession>A0A2H3JEZ0</accession>
<dbReference type="Proteomes" id="UP000218811">
    <property type="component" value="Unassembled WGS sequence"/>
</dbReference>
<dbReference type="AlphaFoldDB" id="A0A2H3JEZ0"/>
<sequence length="131" mass="14607">MAFYMIEVMSSTMFAALRVFAMYERSHWIAASVLLSGAINPFILIYIFIASLPVLSTADRRQACTLSIAGDRYAYEESRIAKVSSGINAKYILFRDTATCFGFLCLVNVIGIATGRQTELFENLQVLGNKR</sequence>
<keyword evidence="1" id="KW-0472">Membrane</keyword>
<feature type="transmembrane region" description="Helical" evidence="1">
    <location>
        <begin position="28"/>
        <end position="52"/>
    </location>
</feature>
<keyword evidence="1" id="KW-0812">Transmembrane</keyword>
<keyword evidence="3" id="KW-1185">Reference proteome</keyword>